<gene>
    <name evidence="2" type="ORF">PA7_00280</name>
</gene>
<dbReference type="Proteomes" id="UP000321328">
    <property type="component" value="Unassembled WGS sequence"/>
</dbReference>
<feature type="transmembrane region" description="Helical" evidence="1">
    <location>
        <begin position="12"/>
        <end position="35"/>
    </location>
</feature>
<keyword evidence="1" id="KW-1133">Transmembrane helix</keyword>
<dbReference type="InterPro" id="IPR021385">
    <property type="entry name" value="DUF3017"/>
</dbReference>
<comment type="caution">
    <text evidence="2">The sequence shown here is derived from an EMBL/GenBank/DDBJ whole genome shotgun (WGS) entry which is preliminary data.</text>
</comment>
<sequence length="101" mass="11139">MSLFRRRDLRAQLSMHGPLLLVMLIMVLGFVRVLTAHWREGSVLLGGALLVAATLRILLPDDRIGLLAIRSRVIDVWCYTGFGLVMIALAVTITRATLTAP</sequence>
<protein>
    <recommendedName>
        <fullName evidence="4">DUF3017 domain-containing protein</fullName>
    </recommendedName>
</protein>
<keyword evidence="1" id="KW-0812">Transmembrane</keyword>
<reference evidence="2 3" key="1">
    <citation type="submission" date="2019-07" db="EMBL/GenBank/DDBJ databases">
        <title>Whole genome shotgun sequence of Pseudonocardia asaccharolytica NBRC 16224.</title>
        <authorList>
            <person name="Hosoyama A."/>
            <person name="Uohara A."/>
            <person name="Ohji S."/>
            <person name="Ichikawa N."/>
        </authorList>
    </citation>
    <scope>NUCLEOTIDE SEQUENCE [LARGE SCALE GENOMIC DNA]</scope>
    <source>
        <strain evidence="2 3">NBRC 16224</strain>
    </source>
</reference>
<feature type="transmembrane region" description="Helical" evidence="1">
    <location>
        <begin position="79"/>
        <end position="98"/>
    </location>
</feature>
<feature type="transmembrane region" description="Helical" evidence="1">
    <location>
        <begin position="41"/>
        <end position="59"/>
    </location>
</feature>
<dbReference type="RefSeq" id="WP_307724106.1">
    <property type="nucleotide sequence ID" value="NZ_AUII01000003.1"/>
</dbReference>
<accession>A0A511CUF9</accession>
<evidence type="ECO:0000313" key="3">
    <source>
        <dbReference type="Proteomes" id="UP000321328"/>
    </source>
</evidence>
<dbReference type="AlphaFoldDB" id="A0A511CUF9"/>
<proteinExistence type="predicted"/>
<dbReference type="EMBL" id="BJVI01000001">
    <property type="protein sequence ID" value="GEL16191.1"/>
    <property type="molecule type" value="Genomic_DNA"/>
</dbReference>
<organism evidence="2 3">
    <name type="scientific">Pseudonocardia asaccharolytica DSM 44247 = NBRC 16224</name>
    <dbReference type="NCBI Taxonomy" id="1123024"/>
    <lineage>
        <taxon>Bacteria</taxon>
        <taxon>Bacillati</taxon>
        <taxon>Actinomycetota</taxon>
        <taxon>Actinomycetes</taxon>
        <taxon>Pseudonocardiales</taxon>
        <taxon>Pseudonocardiaceae</taxon>
        <taxon>Pseudonocardia</taxon>
    </lineage>
</organism>
<evidence type="ECO:0008006" key="4">
    <source>
        <dbReference type="Google" id="ProtNLM"/>
    </source>
</evidence>
<keyword evidence="1" id="KW-0472">Membrane</keyword>
<name>A0A511CUF9_9PSEU</name>
<evidence type="ECO:0000313" key="2">
    <source>
        <dbReference type="EMBL" id="GEL16191.1"/>
    </source>
</evidence>
<dbReference type="STRING" id="1123024.GCA_000423625_01162"/>
<evidence type="ECO:0000256" key="1">
    <source>
        <dbReference type="SAM" id="Phobius"/>
    </source>
</evidence>
<keyword evidence="3" id="KW-1185">Reference proteome</keyword>
<dbReference type="Pfam" id="PF11222">
    <property type="entry name" value="DUF3017"/>
    <property type="match status" value="1"/>
</dbReference>